<accession>A0A8J7SRY2</accession>
<keyword evidence="3" id="KW-1185">Reference proteome</keyword>
<evidence type="ECO:0000259" key="1">
    <source>
        <dbReference type="PROSITE" id="PS51750"/>
    </source>
</evidence>
<protein>
    <recommendedName>
        <fullName evidence="1">Bro-N domain-containing protein</fullName>
    </recommendedName>
</protein>
<dbReference type="PROSITE" id="PS51750">
    <property type="entry name" value="BRO_N"/>
    <property type="match status" value="1"/>
</dbReference>
<sequence length="181" mass="20526">MTSKSFDLETFTFNGKMLRAVTLDGKLWFPSQDVGRILDYHRDGISTCIRAATGEGETHILRHSEASKELQGTLFPGSNRRILLVSEPGLYKFVLRAQRSNPAARDFQDWVTQEVMPRIRKHGGCPLEVTRASCSRTHPQFEDLFPQGRGRQTPELRWFGISKSNRAATGKISSPHFWAHV</sequence>
<dbReference type="EMBL" id="JAESVP010000003">
    <property type="protein sequence ID" value="MBL4927936.1"/>
    <property type="molecule type" value="Genomic_DNA"/>
</dbReference>
<feature type="domain" description="Bro-N" evidence="1">
    <location>
        <begin position="5"/>
        <end position="123"/>
    </location>
</feature>
<evidence type="ECO:0000313" key="3">
    <source>
        <dbReference type="Proteomes" id="UP000619033"/>
    </source>
</evidence>
<dbReference type="AlphaFoldDB" id="A0A8J7SRY2"/>
<name>A0A8J7SRY2_9RHOB</name>
<organism evidence="2 3">
    <name type="scientific">Fuscibacter oryzae</name>
    <dbReference type="NCBI Taxonomy" id="2803939"/>
    <lineage>
        <taxon>Bacteria</taxon>
        <taxon>Pseudomonadati</taxon>
        <taxon>Pseudomonadota</taxon>
        <taxon>Alphaproteobacteria</taxon>
        <taxon>Rhodobacterales</taxon>
        <taxon>Paracoccaceae</taxon>
        <taxon>Fuscibacter</taxon>
    </lineage>
</organism>
<gene>
    <name evidence="2" type="ORF">JI744_07445</name>
</gene>
<comment type="caution">
    <text evidence="2">The sequence shown here is derived from an EMBL/GenBank/DDBJ whole genome shotgun (WGS) entry which is preliminary data.</text>
</comment>
<proteinExistence type="predicted"/>
<dbReference type="Proteomes" id="UP000619033">
    <property type="component" value="Unassembled WGS sequence"/>
</dbReference>
<dbReference type="InterPro" id="IPR003497">
    <property type="entry name" value="BRO_N_domain"/>
</dbReference>
<dbReference type="PANTHER" id="PTHR36180:SF2">
    <property type="entry name" value="BRO FAMILY PROTEIN"/>
    <property type="match status" value="1"/>
</dbReference>
<dbReference type="PANTHER" id="PTHR36180">
    <property type="entry name" value="DNA-BINDING PROTEIN-RELATED-RELATED"/>
    <property type="match status" value="1"/>
</dbReference>
<dbReference type="SMART" id="SM01040">
    <property type="entry name" value="Bro-N"/>
    <property type="match status" value="1"/>
</dbReference>
<reference evidence="2" key="1">
    <citation type="submission" date="2021-01" db="EMBL/GenBank/DDBJ databases">
        <title>Genome seq and assembly of Tabrizicola sp. KVB23.</title>
        <authorList>
            <person name="Chhetri G."/>
        </authorList>
    </citation>
    <scope>NUCLEOTIDE SEQUENCE</scope>
    <source>
        <strain evidence="2">KVB23</strain>
    </source>
</reference>
<evidence type="ECO:0000313" key="2">
    <source>
        <dbReference type="EMBL" id="MBL4927936.1"/>
    </source>
</evidence>
<dbReference type="RefSeq" id="WP_202659062.1">
    <property type="nucleotide sequence ID" value="NZ_JAESVP010000003.1"/>
</dbReference>
<dbReference type="Pfam" id="PF02498">
    <property type="entry name" value="Bro-N"/>
    <property type="match status" value="1"/>
</dbReference>